<feature type="region of interest" description="Disordered" evidence="1">
    <location>
        <begin position="92"/>
        <end position="112"/>
    </location>
</feature>
<evidence type="ECO:0000313" key="3">
    <source>
        <dbReference type="Proteomes" id="UP000011750"/>
    </source>
</evidence>
<evidence type="ECO:0008006" key="4">
    <source>
        <dbReference type="Google" id="ProtNLM"/>
    </source>
</evidence>
<dbReference type="InParanoid" id="M4E7D2"/>
<protein>
    <recommendedName>
        <fullName evidence="4">Glycosyl hydrolase family 32 N-terminal domain-containing protein</fullName>
    </recommendedName>
</protein>
<dbReference type="PANTHER" id="PTHR35279:SF1">
    <property type="entry name" value="ARABINANASE_LEVANSUCRASE_INVERTASE"/>
    <property type="match status" value="1"/>
</dbReference>
<dbReference type="eggNOG" id="KOG2084">
    <property type="taxonomic scope" value="Eukaryota"/>
</dbReference>
<dbReference type="EnsemblPlants" id="Bra024687.1">
    <property type="protein sequence ID" value="Bra024687.1-P"/>
    <property type="gene ID" value="Bra024687"/>
</dbReference>
<dbReference type="STRING" id="51351.M4E7D2"/>
<dbReference type="AlphaFoldDB" id="M4E7D2"/>
<keyword evidence="3" id="KW-1185">Reference proteome</keyword>
<dbReference type="OrthoDB" id="3510at2759"/>
<dbReference type="SUPFAM" id="SSF75005">
    <property type="entry name" value="Arabinanase/levansucrase/invertase"/>
    <property type="match status" value="2"/>
</dbReference>
<dbReference type="OMA" id="DWDSLFI"/>
<name>M4E7D2_BRACM</name>
<reference evidence="2 3" key="1">
    <citation type="journal article" date="2011" name="Nat. Genet.">
        <title>The genome of the mesopolyploid crop species Brassica rapa.</title>
        <authorList>
            <consortium name="Brassica rapa Genome Sequencing Project Consortium"/>
            <person name="Wang X."/>
            <person name="Wang H."/>
            <person name="Wang J."/>
            <person name="Sun R."/>
            <person name="Wu J."/>
            <person name="Liu S."/>
            <person name="Bai Y."/>
            <person name="Mun J.H."/>
            <person name="Bancroft I."/>
            <person name="Cheng F."/>
            <person name="Huang S."/>
            <person name="Li X."/>
            <person name="Hua W."/>
            <person name="Wang J."/>
            <person name="Wang X."/>
            <person name="Freeling M."/>
            <person name="Pires J.C."/>
            <person name="Paterson A.H."/>
            <person name="Chalhoub B."/>
            <person name="Wang B."/>
            <person name="Hayward A."/>
            <person name="Sharpe A.G."/>
            <person name="Park B.S."/>
            <person name="Weisshaar B."/>
            <person name="Liu B."/>
            <person name="Li B."/>
            <person name="Liu B."/>
            <person name="Tong C."/>
            <person name="Song C."/>
            <person name="Duran C."/>
            <person name="Peng C."/>
            <person name="Geng C."/>
            <person name="Koh C."/>
            <person name="Lin C."/>
            <person name="Edwards D."/>
            <person name="Mu D."/>
            <person name="Shen D."/>
            <person name="Soumpourou E."/>
            <person name="Li F."/>
            <person name="Fraser F."/>
            <person name="Conant G."/>
            <person name="Lassalle G."/>
            <person name="King G.J."/>
            <person name="Bonnema G."/>
            <person name="Tang H."/>
            <person name="Wang H."/>
            <person name="Belcram H."/>
            <person name="Zhou H."/>
            <person name="Hirakawa H."/>
            <person name="Abe H."/>
            <person name="Guo H."/>
            <person name="Wang H."/>
            <person name="Jin H."/>
            <person name="Parkin I.A."/>
            <person name="Batley J."/>
            <person name="Kim J.S."/>
            <person name="Just J."/>
            <person name="Li J."/>
            <person name="Xu J."/>
            <person name="Deng J."/>
            <person name="Kim J.A."/>
            <person name="Li J."/>
            <person name="Yu J."/>
            <person name="Meng J."/>
            <person name="Wang J."/>
            <person name="Min J."/>
            <person name="Poulain J."/>
            <person name="Wang J."/>
            <person name="Hatakeyama K."/>
            <person name="Wu K."/>
            <person name="Wang L."/>
            <person name="Fang L."/>
            <person name="Trick M."/>
            <person name="Links M.G."/>
            <person name="Zhao M."/>
            <person name="Jin M."/>
            <person name="Ramchiary N."/>
            <person name="Drou N."/>
            <person name="Berkman P.J."/>
            <person name="Cai Q."/>
            <person name="Huang Q."/>
            <person name="Li R."/>
            <person name="Tabata S."/>
            <person name="Cheng S."/>
            <person name="Zhang S."/>
            <person name="Zhang S."/>
            <person name="Huang S."/>
            <person name="Sato S."/>
            <person name="Sun S."/>
            <person name="Kwon S.J."/>
            <person name="Choi S.R."/>
            <person name="Lee T.H."/>
            <person name="Fan W."/>
            <person name="Zhao X."/>
            <person name="Tan X."/>
            <person name="Xu X."/>
            <person name="Wang Y."/>
            <person name="Qiu Y."/>
            <person name="Yin Y."/>
            <person name="Li Y."/>
            <person name="Du Y."/>
            <person name="Liao Y."/>
            <person name="Lim Y."/>
            <person name="Narusaka Y."/>
            <person name="Wang Y."/>
            <person name="Wang Z."/>
            <person name="Li Z."/>
            <person name="Wang Z."/>
            <person name="Xiong Z."/>
            <person name="Zhang Z."/>
        </authorList>
    </citation>
    <scope>NUCLEOTIDE SEQUENCE [LARGE SCALE GENOMIC DNA]</scope>
    <source>
        <strain evidence="2 3">cv. Chiifu-401-42</strain>
    </source>
</reference>
<dbReference type="PANTHER" id="PTHR35279">
    <property type="match status" value="1"/>
</dbReference>
<evidence type="ECO:0000256" key="1">
    <source>
        <dbReference type="SAM" id="MobiDB-lite"/>
    </source>
</evidence>
<dbReference type="HOGENOM" id="CLU_041216_0_0_1"/>
<dbReference type="Gramene" id="Bra024687.1">
    <property type="protein sequence ID" value="Bra024687.1-P"/>
    <property type="gene ID" value="Bra024687"/>
</dbReference>
<dbReference type="Gene3D" id="2.115.10.20">
    <property type="entry name" value="Glycosyl hydrolase domain, family 43"/>
    <property type="match status" value="3"/>
</dbReference>
<feature type="compositionally biased region" description="Polar residues" evidence="1">
    <location>
        <begin position="92"/>
        <end position="108"/>
    </location>
</feature>
<dbReference type="InterPro" id="IPR023296">
    <property type="entry name" value="Glyco_hydro_beta-prop_sf"/>
</dbReference>
<proteinExistence type="predicted"/>
<sequence length="485" mass="53674">MEEGCESNRDRTGRSASGAKGLGFKEWLGVKVGEERDLLREGRGGGSDFRQAMEANVNKLHGTPSIVTASSTARRHRSSILSLHYRNKRVSPSVTRCSTTRSNETGQDSSLSTSSLKKGLVFDLGTDSWDSEEVGSPVVKRFLSDNEERWYMWYHGSSSSEQNPVSDSVGLAVSNNGIHWERGKGKVESTDDVGLVMTPCEDWWAFDKANVRPGEVVIMSSSKVRADSSVYWMYYTGYTTETVEFQSQGLTFELGNPERFEKASVFRSLPGLAISQDGRHWARIEGEHHSGALFDVGSEKDWDFLYIASPHVVFHGSGDLRMYYHSFDAKTGEFCIGMGRSREGIKWVKFGKILGGRKEGSVCFDEMGGRYPCVTRNKRDGSYVMAYEGVDRNGKMSIGLAVSEDGIKDWRRVQDVGAVLDVGEGGAWDNEGVGCPYLIEMDGDTDHQWRLYYRGVGNGGRTGIGLAVSEGNEITKFTKQTGICL</sequence>
<organism evidence="2 3">
    <name type="scientific">Brassica campestris</name>
    <name type="common">Field mustard</name>
    <dbReference type="NCBI Taxonomy" id="3711"/>
    <lineage>
        <taxon>Eukaryota</taxon>
        <taxon>Viridiplantae</taxon>
        <taxon>Streptophyta</taxon>
        <taxon>Embryophyta</taxon>
        <taxon>Tracheophyta</taxon>
        <taxon>Spermatophyta</taxon>
        <taxon>Magnoliopsida</taxon>
        <taxon>eudicotyledons</taxon>
        <taxon>Gunneridae</taxon>
        <taxon>Pentapetalae</taxon>
        <taxon>rosids</taxon>
        <taxon>malvids</taxon>
        <taxon>Brassicales</taxon>
        <taxon>Brassicaceae</taxon>
        <taxon>Brassiceae</taxon>
        <taxon>Brassica</taxon>
    </lineage>
</organism>
<reference evidence="2" key="3">
    <citation type="submission" date="2023-03" db="UniProtKB">
        <authorList>
            <consortium name="EnsemblPlants"/>
        </authorList>
    </citation>
    <scope>IDENTIFICATION</scope>
    <source>
        <strain evidence="2">cv. Chiifu-401-42</strain>
    </source>
</reference>
<reference evidence="2 3" key="2">
    <citation type="journal article" date="2018" name="Hortic Res">
        <title>Improved Brassica rapa reference genome by single-molecule sequencing and chromosome conformation capture technologies.</title>
        <authorList>
            <person name="Zhang L."/>
            <person name="Cai X."/>
            <person name="Wu J."/>
            <person name="Liu M."/>
            <person name="Grob S."/>
            <person name="Cheng F."/>
            <person name="Liang J."/>
            <person name="Cai C."/>
            <person name="Liu Z."/>
            <person name="Liu B."/>
            <person name="Wang F."/>
            <person name="Li S."/>
            <person name="Liu F."/>
            <person name="Li X."/>
            <person name="Cheng L."/>
            <person name="Yang W."/>
            <person name="Li M.H."/>
            <person name="Grossniklaus U."/>
            <person name="Zheng H."/>
            <person name="Wang X."/>
        </authorList>
    </citation>
    <scope>NUCLEOTIDE SEQUENCE [LARGE SCALE GENOMIC DNA]</scope>
    <source>
        <strain evidence="2 3">cv. Chiifu-401-42</strain>
    </source>
</reference>
<evidence type="ECO:0000313" key="2">
    <source>
        <dbReference type="EnsemblPlants" id="Bra024687.1-P"/>
    </source>
</evidence>
<dbReference type="KEGG" id="brp:103840647"/>
<dbReference type="GeneID" id="103840647"/>
<accession>M4E7D2</accession>
<dbReference type="FunCoup" id="M4E7D2">
    <property type="interactions" value="727"/>
</dbReference>
<dbReference type="Proteomes" id="UP000011750">
    <property type="component" value="Chromosome A09"/>
</dbReference>